<dbReference type="Pfam" id="PF00300">
    <property type="entry name" value="His_Phos_1"/>
    <property type="match status" value="1"/>
</dbReference>
<dbReference type="EMBL" id="JADMKU010000020">
    <property type="protein sequence ID" value="MBR9652899.1"/>
    <property type="molecule type" value="Genomic_DNA"/>
</dbReference>
<keyword evidence="3" id="KW-1185">Reference proteome</keyword>
<proteinExistence type="predicted"/>
<evidence type="ECO:0000313" key="3">
    <source>
        <dbReference type="Proteomes" id="UP001195941"/>
    </source>
</evidence>
<evidence type="ECO:0000256" key="1">
    <source>
        <dbReference type="ARBA" id="ARBA00022801"/>
    </source>
</evidence>
<name>A0ABS5HVB4_9RHOB</name>
<dbReference type="InterPro" id="IPR051021">
    <property type="entry name" value="Mito_Ser/Thr_phosphatase"/>
</dbReference>
<dbReference type="InterPro" id="IPR013078">
    <property type="entry name" value="His_Pase_superF_clade-1"/>
</dbReference>
<sequence length="222" mass="24804">MPELYLIRHAQASFGAANYDVLSDLGHDQSEALGKALALQGVEPDTLFIGAQRRHRETLEGIFKGLGRELPEVQMHAGLNEFDFKNLLDAHYRDRPAPENMHSERKSHFRTLRDTVLAWQRDEITDPPETWADFTARVEAARQAMIDSGAKTIIAVSSGGAIGQMIAATLNTPAEQQIRLQLQMKNCAVNRFVYSARSFYLHGFNETPHINAANADPLLTYS</sequence>
<protein>
    <submittedName>
        <fullName evidence="2">Histidine phosphatase family protein</fullName>
    </submittedName>
</protein>
<keyword evidence="1" id="KW-0378">Hydrolase</keyword>
<gene>
    <name evidence="2" type="ORF">IT775_17405</name>
</gene>
<dbReference type="PANTHER" id="PTHR20935">
    <property type="entry name" value="PHOSPHOGLYCERATE MUTASE-RELATED"/>
    <property type="match status" value="1"/>
</dbReference>
<dbReference type="Gene3D" id="3.40.50.1240">
    <property type="entry name" value="Phosphoglycerate mutase-like"/>
    <property type="match status" value="1"/>
</dbReference>
<dbReference type="SUPFAM" id="SSF53254">
    <property type="entry name" value="Phosphoglycerate mutase-like"/>
    <property type="match status" value="1"/>
</dbReference>
<dbReference type="PANTHER" id="PTHR20935:SF0">
    <property type="entry name" value="SERINE_THREONINE-PROTEIN PHOSPHATASE PGAM5, MITOCHONDRIAL"/>
    <property type="match status" value="1"/>
</dbReference>
<accession>A0ABS5HVB4</accession>
<organism evidence="2 3">
    <name type="scientific">Thalassovita aquimarina</name>
    <dbReference type="NCBI Taxonomy" id="2785917"/>
    <lineage>
        <taxon>Bacteria</taxon>
        <taxon>Pseudomonadati</taxon>
        <taxon>Pseudomonadota</taxon>
        <taxon>Alphaproteobacteria</taxon>
        <taxon>Rhodobacterales</taxon>
        <taxon>Roseobacteraceae</taxon>
        <taxon>Thalassovita</taxon>
    </lineage>
</organism>
<dbReference type="RefSeq" id="WP_212702522.1">
    <property type="nucleotide sequence ID" value="NZ_JADMKU010000020.1"/>
</dbReference>
<dbReference type="Proteomes" id="UP001195941">
    <property type="component" value="Unassembled WGS sequence"/>
</dbReference>
<dbReference type="CDD" id="cd07067">
    <property type="entry name" value="HP_PGM_like"/>
    <property type="match status" value="1"/>
</dbReference>
<reference evidence="2 3" key="1">
    <citation type="journal article" date="2021" name="Arch. Microbiol.">
        <title>Thalassobius aquimarinus sp. nov., isolated from the Sea of Japan seashore.</title>
        <authorList>
            <person name="Kurilenko V.V."/>
            <person name="Romanenko L.A."/>
            <person name="Chernysheva N.Y."/>
            <person name="Velansky P.V."/>
            <person name="Tekutyeva L.A."/>
            <person name="Isaeva M.P."/>
            <person name="Mikhailov V.V."/>
        </authorList>
    </citation>
    <scope>NUCLEOTIDE SEQUENCE [LARGE SCALE GENOMIC DNA]</scope>
    <source>
        <strain evidence="2 3">KMM 8518</strain>
    </source>
</reference>
<dbReference type="SMART" id="SM00855">
    <property type="entry name" value="PGAM"/>
    <property type="match status" value="1"/>
</dbReference>
<comment type="caution">
    <text evidence="2">The sequence shown here is derived from an EMBL/GenBank/DDBJ whole genome shotgun (WGS) entry which is preliminary data.</text>
</comment>
<dbReference type="InterPro" id="IPR029033">
    <property type="entry name" value="His_PPase_superfam"/>
</dbReference>
<evidence type="ECO:0000313" key="2">
    <source>
        <dbReference type="EMBL" id="MBR9652899.1"/>
    </source>
</evidence>